<dbReference type="InterPro" id="IPR010679">
    <property type="entry name" value="DUF1254"/>
</dbReference>
<dbReference type="Gene3D" id="2.60.120.600">
    <property type="entry name" value="Domain of unknown function DUF1214, C-terminal domain"/>
    <property type="match status" value="1"/>
</dbReference>
<dbReference type="PANTHER" id="PTHR36509:SF2">
    <property type="entry name" value="BLL3101 PROTEIN"/>
    <property type="match status" value="1"/>
</dbReference>
<dbReference type="PROSITE" id="PS51318">
    <property type="entry name" value="TAT"/>
    <property type="match status" value="1"/>
</dbReference>
<accession>A0A1N7CNE3</accession>
<dbReference type="AlphaFoldDB" id="A0A1N7CNE3"/>
<dbReference type="Pfam" id="PF06742">
    <property type="entry name" value="DUF1214"/>
    <property type="match status" value="1"/>
</dbReference>
<feature type="domain" description="DUF1254" evidence="2">
    <location>
        <begin position="109"/>
        <end position="217"/>
    </location>
</feature>
<dbReference type="PANTHER" id="PTHR36509">
    <property type="entry name" value="BLL3101 PROTEIN"/>
    <property type="match status" value="1"/>
</dbReference>
<dbReference type="InterPro" id="IPR037050">
    <property type="entry name" value="DUF1254_sf"/>
</dbReference>
<dbReference type="InterPro" id="IPR006311">
    <property type="entry name" value="TAT_signal"/>
</dbReference>
<evidence type="ECO:0008006" key="5">
    <source>
        <dbReference type="Google" id="ProtNLM"/>
    </source>
</evidence>
<feature type="domain" description="DUF1214" evidence="1">
    <location>
        <begin position="293"/>
        <end position="377"/>
    </location>
</feature>
<dbReference type="Pfam" id="PF06863">
    <property type="entry name" value="DUF1254"/>
    <property type="match status" value="1"/>
</dbReference>
<dbReference type="EMBL" id="FTNR01000001">
    <property type="protein sequence ID" value="SIR65111.1"/>
    <property type="molecule type" value="Genomic_DNA"/>
</dbReference>
<reference evidence="4" key="1">
    <citation type="submission" date="2017-01" db="EMBL/GenBank/DDBJ databases">
        <authorList>
            <person name="Varghese N."/>
            <person name="Submissions S."/>
        </authorList>
    </citation>
    <scope>NUCLEOTIDE SEQUENCE [LARGE SCALE GENOMIC DNA]</scope>
    <source>
        <strain evidence="4">type strain: HArc-</strain>
    </source>
</reference>
<evidence type="ECO:0000313" key="3">
    <source>
        <dbReference type="EMBL" id="SIR65111.1"/>
    </source>
</evidence>
<keyword evidence="4" id="KW-1185">Reference proteome</keyword>
<dbReference type="STRING" id="308853.SAMN05421752_101474"/>
<dbReference type="Proteomes" id="UP000185936">
    <property type="component" value="Unassembled WGS sequence"/>
</dbReference>
<dbReference type="InterPro" id="IPR037049">
    <property type="entry name" value="DUF1214_C_sf"/>
</dbReference>
<evidence type="ECO:0000313" key="4">
    <source>
        <dbReference type="Proteomes" id="UP000185936"/>
    </source>
</evidence>
<dbReference type="SUPFAM" id="SSF160935">
    <property type="entry name" value="VPA0735-like"/>
    <property type="match status" value="1"/>
</dbReference>
<name>A0A1N7CNE3_9EURY</name>
<gene>
    <name evidence="3" type="ORF">SAMN05421752_101474</name>
</gene>
<evidence type="ECO:0000259" key="2">
    <source>
        <dbReference type="Pfam" id="PF06863"/>
    </source>
</evidence>
<dbReference type="Gene3D" id="2.60.40.1610">
    <property type="entry name" value="Domain of unknown function DUF1254"/>
    <property type="match status" value="1"/>
</dbReference>
<evidence type="ECO:0000259" key="1">
    <source>
        <dbReference type="Pfam" id="PF06742"/>
    </source>
</evidence>
<proteinExistence type="predicted"/>
<organism evidence="3 4">
    <name type="scientific">Natronorubrum thiooxidans</name>
    <dbReference type="NCBI Taxonomy" id="308853"/>
    <lineage>
        <taxon>Archaea</taxon>
        <taxon>Methanobacteriati</taxon>
        <taxon>Methanobacteriota</taxon>
        <taxon>Stenosarchaea group</taxon>
        <taxon>Halobacteria</taxon>
        <taxon>Halobacteriales</taxon>
        <taxon>Natrialbaceae</taxon>
        <taxon>Natronorubrum</taxon>
    </lineage>
</organism>
<sequence>MCESVSRSHPRCRALRETYAMSDKTHHTTRKSDAEPLRATRRTALRGAGLAGLLAMGGGSATASQHSPKANTHLAENETDEPVPVMWENYPRAESDTYLARYAELGGFGAFYHLRELVPIDEQNVIQMNRDTLYSAGVFDLTEPVTVTQPDTGDRYQLLIVINQDNYLRGSSTTAGEYTLTQDDVGTRYCLVLVRTLFDPNDPDDVETVHAIQDEITASQESIGTFEIPNWDQDSLEGIREALITVGETMDDSRGVWGDADEVDPVKHFLGTAIAWGGSPETDEFVLWRTPEQNDGETSYTLTVDDVPVDGYWSVTVYNSEWYLEENEYDAYSINNVTAERDDDGSVTIHFGGDHDQPNFLYTPEGWNYTVRLYEPREEILDGSYQFPETQPVE</sequence>
<dbReference type="InterPro" id="IPR010621">
    <property type="entry name" value="DUF1214"/>
</dbReference>
<protein>
    <recommendedName>
        <fullName evidence="5">DUF1214 domain-containing protein</fullName>
    </recommendedName>
</protein>